<proteinExistence type="predicted"/>
<dbReference type="EMBL" id="JWHL01000001">
    <property type="protein sequence ID" value="MBR1368140.1"/>
    <property type="molecule type" value="Genomic_DNA"/>
</dbReference>
<dbReference type="GO" id="GO:0047444">
    <property type="term" value="F:N-acylneuraminate-9-phosphate synthase activity"/>
    <property type="evidence" value="ECO:0007669"/>
    <property type="project" value="TreeGrafter"/>
</dbReference>
<reference evidence="2" key="1">
    <citation type="submission" date="2014-12" db="EMBL/GenBank/DDBJ databases">
        <authorList>
            <person name="Huang H.-H."/>
            <person name="Chen S.-C."/>
            <person name="Lai M.-C."/>
        </authorList>
    </citation>
    <scope>NUCLEOTIDE SEQUENCE</scope>
    <source>
        <strain evidence="2">K1F9705b</strain>
    </source>
</reference>
<keyword evidence="3" id="KW-1185">Reference proteome</keyword>
<dbReference type="CDD" id="cd11615">
    <property type="entry name" value="SAF_NeuB_like"/>
    <property type="match status" value="1"/>
</dbReference>
<dbReference type="Pfam" id="PF08666">
    <property type="entry name" value="SAF"/>
    <property type="match status" value="1"/>
</dbReference>
<accession>A0A8J8B3F9</accession>
<dbReference type="PANTHER" id="PTHR42966">
    <property type="entry name" value="N-ACETYLNEURAMINATE SYNTHASE"/>
    <property type="match status" value="1"/>
</dbReference>
<dbReference type="InterPro" id="IPR051690">
    <property type="entry name" value="PseI-like"/>
</dbReference>
<dbReference type="OrthoDB" id="71219at2157"/>
<evidence type="ECO:0000313" key="3">
    <source>
        <dbReference type="Proteomes" id="UP000730161"/>
    </source>
</evidence>
<dbReference type="Pfam" id="PF03102">
    <property type="entry name" value="NeuB"/>
    <property type="match status" value="1"/>
</dbReference>
<gene>
    <name evidence="2" type="ORF">RJ53_00985</name>
</gene>
<evidence type="ECO:0000259" key="1">
    <source>
        <dbReference type="PROSITE" id="PS50844"/>
    </source>
</evidence>
<organism evidence="2 3">
    <name type="scientific">Methanocalculus chunghsingensis</name>
    <dbReference type="NCBI Taxonomy" id="156457"/>
    <lineage>
        <taxon>Archaea</taxon>
        <taxon>Methanobacteriati</taxon>
        <taxon>Methanobacteriota</taxon>
        <taxon>Stenosarchaea group</taxon>
        <taxon>Methanomicrobia</taxon>
        <taxon>Methanomicrobiales</taxon>
        <taxon>Methanocalculaceae</taxon>
        <taxon>Methanocalculus</taxon>
    </lineage>
</organism>
<protein>
    <recommendedName>
        <fullName evidence="1">AFP-like domain-containing protein</fullName>
    </recommendedName>
</protein>
<dbReference type="Gene3D" id="3.90.1210.10">
    <property type="entry name" value="Antifreeze-like/N-acetylneuraminic acid synthase C-terminal domain"/>
    <property type="match status" value="1"/>
</dbReference>
<dbReference type="InterPro" id="IPR036732">
    <property type="entry name" value="AFP_Neu5c_C_sf"/>
</dbReference>
<dbReference type="SUPFAM" id="SSF51269">
    <property type="entry name" value="AFP III-like domain"/>
    <property type="match status" value="1"/>
</dbReference>
<dbReference type="InterPro" id="IPR020007">
    <property type="entry name" value="NeuB/NeuA"/>
</dbReference>
<dbReference type="PANTHER" id="PTHR42966:SF1">
    <property type="entry name" value="SIALIC ACID SYNTHASE"/>
    <property type="match status" value="1"/>
</dbReference>
<sequence length="349" mass="38330">MYPIHIADKTISKEHPCFIIAEAGVNHNGDIKLAKQLIDAAVDAGADAVKFQTFRADAVVTSAAEKASYQKETTGSEESQYQMIKQLELTYQEFQELNDYAGSKGIIFLSTPFDEESVDFLDQLGVPAFKIPSGEITNVLLLKKIADKGKPIILSTGMATLGEVEEAVSYLRQHGAQEIVLLHCTTSYPAPFHSVNLRAMETMSCAFKVPVGYSDHTEGITIPIAAVTMGAQVIEKHFTLDRSLPGPDHRASLEPDELKAMVQAIRNSERAFGDGVKCPCEEEKAIKKVARRSIVAKIDIPGGALIQSEDLAIKRPGTGIEPKYMDLLIGKKTRETIYKDQVISWDMMQ</sequence>
<dbReference type="GO" id="GO:0016051">
    <property type="term" value="P:carbohydrate biosynthetic process"/>
    <property type="evidence" value="ECO:0007669"/>
    <property type="project" value="InterPro"/>
</dbReference>
<dbReference type="InterPro" id="IPR013132">
    <property type="entry name" value="PseI/NeuA/B-like_N"/>
</dbReference>
<dbReference type="InterPro" id="IPR057736">
    <property type="entry name" value="SAF_PseI/NeuA/NeuB"/>
</dbReference>
<dbReference type="NCBIfam" id="TIGR03569">
    <property type="entry name" value="NeuB_NnaB"/>
    <property type="match status" value="1"/>
</dbReference>
<dbReference type="AlphaFoldDB" id="A0A8J8B3F9"/>
<dbReference type="SMART" id="SM00858">
    <property type="entry name" value="SAF"/>
    <property type="match status" value="1"/>
</dbReference>
<name>A0A8J8B3F9_9EURY</name>
<dbReference type="Proteomes" id="UP000730161">
    <property type="component" value="Unassembled WGS sequence"/>
</dbReference>
<evidence type="ECO:0000313" key="2">
    <source>
        <dbReference type="EMBL" id="MBR1368140.1"/>
    </source>
</evidence>
<dbReference type="SUPFAM" id="SSF51569">
    <property type="entry name" value="Aldolase"/>
    <property type="match status" value="1"/>
</dbReference>
<feature type="domain" description="AFP-like" evidence="1">
    <location>
        <begin position="293"/>
        <end position="349"/>
    </location>
</feature>
<comment type="caution">
    <text evidence="2">The sequence shown here is derived from an EMBL/GenBank/DDBJ whole genome shotgun (WGS) entry which is preliminary data.</text>
</comment>
<dbReference type="InterPro" id="IPR013974">
    <property type="entry name" value="SAF"/>
</dbReference>
<dbReference type="PROSITE" id="PS50844">
    <property type="entry name" value="AFP_LIKE"/>
    <property type="match status" value="1"/>
</dbReference>
<dbReference type="InterPro" id="IPR013785">
    <property type="entry name" value="Aldolase_TIM"/>
</dbReference>
<dbReference type="Gene3D" id="3.20.20.70">
    <property type="entry name" value="Aldolase class I"/>
    <property type="match status" value="1"/>
</dbReference>
<dbReference type="InterPro" id="IPR006190">
    <property type="entry name" value="SAF_AFP_Neu5Ac"/>
</dbReference>